<proteinExistence type="predicted"/>
<evidence type="ECO:0000313" key="3">
    <source>
        <dbReference type="Proteomes" id="UP000182624"/>
    </source>
</evidence>
<name>A0A1I5PZD7_9FIRM</name>
<dbReference type="SUPFAM" id="SSF52540">
    <property type="entry name" value="P-loop containing nucleoside triphosphate hydrolases"/>
    <property type="match status" value="1"/>
</dbReference>
<accession>A0A1I5PZD7</accession>
<dbReference type="PANTHER" id="PTHR40396:SF1">
    <property type="entry name" value="ATPASE AAA-TYPE CORE DOMAIN-CONTAINING PROTEIN"/>
    <property type="match status" value="1"/>
</dbReference>
<dbReference type="InterPro" id="IPR027417">
    <property type="entry name" value="P-loop_NTPase"/>
</dbReference>
<organism evidence="2 3">
    <name type="scientific">Butyrivibrio proteoclasticus</name>
    <dbReference type="NCBI Taxonomy" id="43305"/>
    <lineage>
        <taxon>Bacteria</taxon>
        <taxon>Bacillati</taxon>
        <taxon>Bacillota</taxon>
        <taxon>Clostridia</taxon>
        <taxon>Lachnospirales</taxon>
        <taxon>Lachnospiraceae</taxon>
        <taxon>Butyrivibrio</taxon>
    </lineage>
</organism>
<gene>
    <name evidence="2" type="ORF">SAMN04487928_101208</name>
</gene>
<protein>
    <submittedName>
        <fullName evidence="2">ATPase/GTPase, AAA15 family</fullName>
    </submittedName>
</protein>
<feature type="domain" description="ATPase AAA-type core" evidence="1">
    <location>
        <begin position="45"/>
        <end position="336"/>
    </location>
</feature>
<dbReference type="RefSeq" id="WP_074883039.1">
    <property type="nucleotide sequence ID" value="NZ_FOXO01000001.1"/>
</dbReference>
<dbReference type="Proteomes" id="UP000182624">
    <property type="component" value="Unassembled WGS sequence"/>
</dbReference>
<evidence type="ECO:0000259" key="1">
    <source>
        <dbReference type="Pfam" id="PF13304"/>
    </source>
</evidence>
<dbReference type="EMBL" id="FOXO01000001">
    <property type="protein sequence ID" value="SFP39051.1"/>
    <property type="molecule type" value="Genomic_DNA"/>
</dbReference>
<dbReference type="GO" id="GO:0016887">
    <property type="term" value="F:ATP hydrolysis activity"/>
    <property type="evidence" value="ECO:0007669"/>
    <property type="project" value="InterPro"/>
</dbReference>
<evidence type="ECO:0000313" key="2">
    <source>
        <dbReference type="EMBL" id="SFP39051.1"/>
    </source>
</evidence>
<dbReference type="Pfam" id="PF13304">
    <property type="entry name" value="AAA_21"/>
    <property type="match status" value="1"/>
</dbReference>
<reference evidence="3" key="1">
    <citation type="submission" date="2016-10" db="EMBL/GenBank/DDBJ databases">
        <authorList>
            <person name="Varghese N."/>
            <person name="Submissions S."/>
        </authorList>
    </citation>
    <scope>NUCLEOTIDE SEQUENCE [LARGE SCALE GENOMIC DNA]</scope>
    <source>
        <strain evidence="3">P18</strain>
    </source>
</reference>
<dbReference type="Gene3D" id="3.40.50.300">
    <property type="entry name" value="P-loop containing nucleotide triphosphate hydrolases"/>
    <property type="match status" value="1"/>
</dbReference>
<dbReference type="OrthoDB" id="9809324at2"/>
<dbReference type="AlphaFoldDB" id="A0A1I5PZD7"/>
<dbReference type="InterPro" id="IPR003959">
    <property type="entry name" value="ATPase_AAA_core"/>
</dbReference>
<sequence>MLVQFSMKNVLSFKDEITLDMTSIPAYKEHQYNLIQGTKEKFLRVAAIYGANASGKSNLYYGIQMFQNIVMRSMNAVGEIEDNILEKYYNPFAFDDDFSPSEYQIIVCDDSAEYSYGFEFDDKEIISEWFYVRDFASNRKSIILERSTEEIKMGASIRRECDRYKNQISKEALALTFFSRLSLKTEVFHKVFVEISHMMIVDTRFYENPRVMERFLPDVIDNNKDELIRFLTAIDTGIRDISYDTIDKKIEFFTYHNGKDQKKYKLNLYNESQGTLKSIIIFIIASSIIMRDGIMIVDELNIKLHPLLLKFVIDLFNNKDSSAQLIYTTHDTTLLDRKFFRRDQIWFVQKDDYGYSSLSALSDFKIRSDASFEKDYLSGVYGGIPSLSDYTVEAGD</sequence>
<dbReference type="GO" id="GO:0005524">
    <property type="term" value="F:ATP binding"/>
    <property type="evidence" value="ECO:0007669"/>
    <property type="project" value="InterPro"/>
</dbReference>
<keyword evidence="3" id="KW-1185">Reference proteome</keyword>
<dbReference type="PANTHER" id="PTHR40396">
    <property type="entry name" value="ATPASE-LIKE PROTEIN"/>
    <property type="match status" value="1"/>
</dbReference>